<dbReference type="Proteomes" id="UP000051634">
    <property type="component" value="Unassembled WGS sequence"/>
</dbReference>
<dbReference type="InterPro" id="IPR002491">
    <property type="entry name" value="ABC_transptr_periplasmic_BD"/>
</dbReference>
<dbReference type="RefSeq" id="WP_057956951.1">
    <property type="nucleotide sequence ID" value="NZ_KQ556975.1"/>
</dbReference>
<evidence type="ECO:0000313" key="4">
    <source>
        <dbReference type="Proteomes" id="UP000051276"/>
    </source>
</evidence>
<dbReference type="OrthoDB" id="6869405at2"/>
<dbReference type="STRING" id="54398.Ga0074115_12252"/>
<dbReference type="PANTHER" id="PTHR30535">
    <property type="entry name" value="VITAMIN B12-BINDING PROTEIN"/>
    <property type="match status" value="1"/>
</dbReference>
<dbReference type="Pfam" id="PF01497">
    <property type="entry name" value="Peripla_BP_2"/>
    <property type="match status" value="1"/>
</dbReference>
<organism evidence="3 4">
    <name type="scientific">endosymbiont of Ridgeia piscesae</name>
    <dbReference type="NCBI Taxonomy" id="54398"/>
    <lineage>
        <taxon>Bacteria</taxon>
        <taxon>Pseudomonadati</taxon>
        <taxon>Pseudomonadota</taxon>
        <taxon>Gammaproteobacteria</taxon>
        <taxon>sulfur-oxidizing symbionts</taxon>
    </lineage>
</organism>
<dbReference type="PROSITE" id="PS50983">
    <property type="entry name" value="FE_B12_PBP"/>
    <property type="match status" value="1"/>
</dbReference>
<dbReference type="Gene3D" id="3.40.50.1980">
    <property type="entry name" value="Nitrogenase molybdenum iron protein domain"/>
    <property type="match status" value="2"/>
</dbReference>
<evidence type="ECO:0000313" key="5">
    <source>
        <dbReference type="Proteomes" id="UP000051634"/>
    </source>
</evidence>
<reference evidence="4 5" key="1">
    <citation type="submission" date="2015-11" db="EMBL/GenBank/DDBJ databases">
        <title>The genome of Candidatus Endoriftia persephone in Ridgeia piscesae and population structure of the North Eastern Pacific vestimentiferan symbionts.</title>
        <authorList>
            <person name="Perez M."/>
            <person name="Juniper K.S."/>
        </authorList>
    </citation>
    <scope>NUCLEOTIDE SEQUENCE [LARGE SCALE GENOMIC DNA]</scope>
    <source>
        <strain evidence="3">Ind10</strain>
        <strain evidence="2">Ind11</strain>
    </source>
</reference>
<sequence>MHQSAPFTTLLWLLLTVCTYAFGAAPERVVSINLCSDQLLVLLAEPEQIASVSHLASRPENSFVAEAAKQLPQNHARIEELLTLRPDLLLASPYSDPHLLQALRRFGLRVEVIPTANDLAAIQQNIQKMGQLLGQQARAQQMIDEMQQRLADLDISHDGAPPGAIFYQPRGYTAGLGTLQHSALLLAGWRNLAAKADIKGFQPIDLERLLLAQPKRIFTSPVSSEHASRAERLLQHPALRALRPEEPFAVVDFKHWICGGPMFVDAVEALHRERQL</sequence>
<gene>
    <name evidence="2" type="ORF">Ga0074115_12252</name>
    <name evidence="3" type="ORF">Ga0076813_12653</name>
</gene>
<evidence type="ECO:0000313" key="3">
    <source>
        <dbReference type="EMBL" id="KRT57964.1"/>
    </source>
</evidence>
<protein>
    <submittedName>
        <fullName evidence="2">ABC-type Fe3+-hydroxamate transport system, periplasmic component</fullName>
    </submittedName>
    <submittedName>
        <fullName evidence="3">Iron complex transport system substrate-binding protein</fullName>
    </submittedName>
</protein>
<accession>A0A0T5Z4Z6</accession>
<evidence type="ECO:0000259" key="1">
    <source>
        <dbReference type="PROSITE" id="PS50983"/>
    </source>
</evidence>
<dbReference type="AlphaFoldDB" id="A0A0T5Z4Z6"/>
<dbReference type="PANTHER" id="PTHR30535:SF34">
    <property type="entry name" value="MOLYBDATE-BINDING PROTEIN MOLA"/>
    <property type="match status" value="1"/>
</dbReference>
<dbReference type="SUPFAM" id="SSF53807">
    <property type="entry name" value="Helical backbone' metal receptor"/>
    <property type="match status" value="1"/>
</dbReference>
<name>A0A0T5Z4Z6_9GAMM</name>
<evidence type="ECO:0000313" key="2">
    <source>
        <dbReference type="EMBL" id="KRT55691.1"/>
    </source>
</evidence>
<feature type="domain" description="Fe/B12 periplasmic-binding" evidence="1">
    <location>
        <begin position="28"/>
        <end position="276"/>
    </location>
</feature>
<dbReference type="InterPro" id="IPR050902">
    <property type="entry name" value="ABC_Transporter_SBP"/>
</dbReference>
<dbReference type="Proteomes" id="UP000051276">
    <property type="component" value="Unassembled WGS sequence"/>
</dbReference>
<comment type="caution">
    <text evidence="3">The sequence shown here is derived from an EMBL/GenBank/DDBJ whole genome shotgun (WGS) entry which is preliminary data.</text>
</comment>
<dbReference type="EMBL" id="LDXT01000075">
    <property type="protein sequence ID" value="KRT55691.1"/>
    <property type="molecule type" value="Genomic_DNA"/>
</dbReference>
<keyword evidence="5" id="KW-1185">Reference proteome</keyword>
<proteinExistence type="predicted"/>
<dbReference type="EMBL" id="LMXI01000429">
    <property type="protein sequence ID" value="KRT57964.1"/>
    <property type="molecule type" value="Genomic_DNA"/>
</dbReference>